<accession>A0A8D5ZGJ5</accession>
<dbReference type="Pfam" id="PF17645">
    <property type="entry name" value="Amdase"/>
    <property type="match status" value="1"/>
</dbReference>
<reference evidence="1 2" key="1">
    <citation type="submission" date="2021-04" db="EMBL/GenBank/DDBJ databases">
        <title>Complete genome sequence of Stygiolobus sp. KN-1.</title>
        <authorList>
            <person name="Nakamura K."/>
            <person name="Sakai H."/>
            <person name="Kurosawa N."/>
        </authorList>
    </citation>
    <scope>NUCLEOTIDE SEQUENCE [LARGE SCALE GENOMIC DNA]</scope>
    <source>
        <strain evidence="1 2">KN-1</strain>
    </source>
</reference>
<name>A0A8D5ZGJ5_9CREN</name>
<gene>
    <name evidence="1" type="ORF">KN1_22900</name>
</gene>
<protein>
    <submittedName>
        <fullName evidence="1">Arylmalonate decarboxylase</fullName>
    </submittedName>
</protein>
<dbReference type="EMBL" id="AP024597">
    <property type="protein sequence ID" value="BCU70993.1"/>
    <property type="molecule type" value="Genomic_DNA"/>
</dbReference>
<dbReference type="PANTHER" id="PTHR40267">
    <property type="entry name" value="BLR3294 PROTEIN"/>
    <property type="match status" value="1"/>
</dbReference>
<dbReference type="RefSeq" id="WP_221287727.1">
    <property type="nucleotide sequence ID" value="NZ_AP024597.1"/>
</dbReference>
<keyword evidence="2" id="KW-1185">Reference proteome</keyword>
<dbReference type="AlphaFoldDB" id="A0A8D5ZGJ5"/>
<dbReference type="KEGG" id="csty:KN1_22900"/>
<evidence type="ECO:0000313" key="2">
    <source>
        <dbReference type="Proteomes" id="UP000825123"/>
    </source>
</evidence>
<proteinExistence type="predicted"/>
<dbReference type="PANTHER" id="PTHR40267:SF1">
    <property type="entry name" value="BLR3294 PROTEIN"/>
    <property type="match status" value="1"/>
</dbReference>
<dbReference type="GeneID" id="66164021"/>
<dbReference type="Gene3D" id="3.40.50.1860">
    <property type="match status" value="2"/>
</dbReference>
<dbReference type="InterPro" id="IPR001920">
    <property type="entry name" value="Asp/Glu_race"/>
</dbReference>
<dbReference type="GO" id="GO:0016855">
    <property type="term" value="F:racemase and epimerase activity, acting on amino acids and derivatives"/>
    <property type="evidence" value="ECO:0007669"/>
    <property type="project" value="InterPro"/>
</dbReference>
<organism evidence="1 2">
    <name type="scientific">Stygiolobus caldivivus</name>
    <dbReference type="NCBI Taxonomy" id="2824673"/>
    <lineage>
        <taxon>Archaea</taxon>
        <taxon>Thermoproteota</taxon>
        <taxon>Thermoprotei</taxon>
        <taxon>Sulfolobales</taxon>
        <taxon>Sulfolobaceae</taxon>
        <taxon>Stygiolobus</taxon>
    </lineage>
</organism>
<evidence type="ECO:0000313" key="1">
    <source>
        <dbReference type="EMBL" id="BCU70993.1"/>
    </source>
</evidence>
<dbReference type="Proteomes" id="UP000825123">
    <property type="component" value="Chromosome"/>
</dbReference>
<dbReference type="InterPro" id="IPR026286">
    <property type="entry name" value="MaiA/AMDase"/>
</dbReference>
<sequence>MPGGRGRIGLILPANNAAMEYDMWKMAPEGVTIHSTRMKPTKGCEPDNVEEFERELKYVYSLLEEVSDVIVYGRTYGTHRHVDVIRKVIRKEVVIPEEEVYNLLRELKVKKIWVGTPYIKERTLEEVEFWRSKGFEVVGYDGLGKVKGVDISNTPIFTIYRLVKRNLDKVINADAIYIACTALSTYEAVTYLHEDLGIPVISENTATMWGTLRKLKIKNRVPGF</sequence>